<dbReference type="EMBL" id="WODC01000009">
    <property type="protein sequence ID" value="MUM78567.1"/>
    <property type="molecule type" value="Genomic_DNA"/>
</dbReference>
<gene>
    <name evidence="2" type="ORF">GKC30_13065</name>
</gene>
<evidence type="ECO:0000313" key="2">
    <source>
        <dbReference type="EMBL" id="MUM78567.1"/>
    </source>
</evidence>
<keyword evidence="3" id="KW-1185">Reference proteome</keyword>
<dbReference type="RefSeq" id="WP_155935411.1">
    <property type="nucleotide sequence ID" value="NZ_WODC01000009.1"/>
</dbReference>
<evidence type="ECO:0000313" key="3">
    <source>
        <dbReference type="Proteomes" id="UP000461162"/>
    </source>
</evidence>
<dbReference type="PANTHER" id="PTHR43162:SF1">
    <property type="entry name" value="PRESTALK A DIFFERENTIATION PROTEIN A"/>
    <property type="match status" value="1"/>
</dbReference>
<dbReference type="Gene3D" id="3.40.50.720">
    <property type="entry name" value="NAD(P)-binding Rossmann-like Domain"/>
    <property type="match status" value="1"/>
</dbReference>
<dbReference type="InterPro" id="IPR051604">
    <property type="entry name" value="Ergot_Alk_Oxidoreductase"/>
</dbReference>
<reference evidence="2 3" key="1">
    <citation type="submission" date="2019-11" db="EMBL/GenBank/DDBJ databases">
        <title>Pseudodesulfovibrio alkaliphilus, sp. nov., an alkaliphilic sulfate-reducing bacteria from mud volcano of Taman peninsula, Russia.</title>
        <authorList>
            <person name="Frolova A."/>
            <person name="Merkel A.Y."/>
            <person name="Slobodkin A.I."/>
        </authorList>
    </citation>
    <scope>NUCLEOTIDE SEQUENCE [LARGE SCALE GENOMIC DNA]</scope>
    <source>
        <strain evidence="2 3">F-1</strain>
    </source>
</reference>
<protein>
    <submittedName>
        <fullName evidence="2">NAD(P)H-binding protein</fullName>
    </submittedName>
</protein>
<dbReference type="Proteomes" id="UP000461162">
    <property type="component" value="Unassembled WGS sequence"/>
</dbReference>
<sequence length="287" mass="30269">MGSVFVAGATGVIGSAVLAALGEAGADVVAGTHIPEEIEPLAREGVQARVFDFSDQESMVRAMQGCDRLFLTLPLAEGMTRRGHLAVQAAKAAGIGHIVRSSAYAASSDAHWRLGREHGTVDQFVEDSGIPFTILRPNSVMQRFVSVLAPMVRSGVLALPEEYAKVSYIDACDIGACAARLLLDGEAHHGRTYALTGPQGISLAEVAAILSGAIGREVVYRPVDESVYVENLSRDNVPEWTVNMLVSLTRVVKLGMMGNVTGAVAHLTGGEPRSFAAFASDHAGIWS</sequence>
<dbReference type="Gene3D" id="3.90.25.10">
    <property type="entry name" value="UDP-galactose 4-epimerase, domain 1"/>
    <property type="match status" value="1"/>
</dbReference>
<dbReference type="InterPro" id="IPR008030">
    <property type="entry name" value="NmrA-like"/>
</dbReference>
<organism evidence="2 3">
    <name type="scientific">Pseudodesulfovibrio alkaliphilus</name>
    <dbReference type="NCBI Taxonomy" id="2661613"/>
    <lineage>
        <taxon>Bacteria</taxon>
        <taxon>Pseudomonadati</taxon>
        <taxon>Thermodesulfobacteriota</taxon>
        <taxon>Desulfovibrionia</taxon>
        <taxon>Desulfovibrionales</taxon>
        <taxon>Desulfovibrionaceae</taxon>
    </lineage>
</organism>
<name>A0A7K1KR61_9BACT</name>
<accession>A0A7K1KR61</accession>
<comment type="caution">
    <text evidence="2">The sequence shown here is derived from an EMBL/GenBank/DDBJ whole genome shotgun (WGS) entry which is preliminary data.</text>
</comment>
<dbReference type="Pfam" id="PF05368">
    <property type="entry name" value="NmrA"/>
    <property type="match status" value="1"/>
</dbReference>
<dbReference type="InterPro" id="IPR036291">
    <property type="entry name" value="NAD(P)-bd_dom_sf"/>
</dbReference>
<feature type="domain" description="NmrA-like" evidence="1">
    <location>
        <begin position="4"/>
        <end position="251"/>
    </location>
</feature>
<dbReference type="AlphaFoldDB" id="A0A7K1KR61"/>
<dbReference type="PANTHER" id="PTHR43162">
    <property type="match status" value="1"/>
</dbReference>
<proteinExistence type="predicted"/>
<evidence type="ECO:0000259" key="1">
    <source>
        <dbReference type="Pfam" id="PF05368"/>
    </source>
</evidence>
<dbReference type="SUPFAM" id="SSF51735">
    <property type="entry name" value="NAD(P)-binding Rossmann-fold domains"/>
    <property type="match status" value="1"/>
</dbReference>